<evidence type="ECO:0000256" key="2">
    <source>
        <dbReference type="ARBA" id="ARBA00001962"/>
    </source>
</evidence>
<evidence type="ECO:0000256" key="9">
    <source>
        <dbReference type="SAM" id="MobiDB-lite"/>
    </source>
</evidence>
<dbReference type="InterPro" id="IPR005123">
    <property type="entry name" value="Oxoglu/Fe-dep_dioxygenase_dom"/>
</dbReference>
<dbReference type="GO" id="GO:0019797">
    <property type="term" value="F:procollagen-proline 3-dioxygenase activity"/>
    <property type="evidence" value="ECO:0007669"/>
    <property type="project" value="UniProtKB-EC"/>
</dbReference>
<keyword evidence="6" id="KW-0223">Dioxygenase</keyword>
<organism evidence="11 12">
    <name type="scientific">Pseudo-nitzschia multistriata</name>
    <dbReference type="NCBI Taxonomy" id="183589"/>
    <lineage>
        <taxon>Eukaryota</taxon>
        <taxon>Sar</taxon>
        <taxon>Stramenopiles</taxon>
        <taxon>Ochrophyta</taxon>
        <taxon>Bacillariophyta</taxon>
        <taxon>Bacillariophyceae</taxon>
        <taxon>Bacillariophycidae</taxon>
        <taxon>Bacillariales</taxon>
        <taxon>Bacillariaceae</taxon>
        <taxon>Pseudo-nitzschia</taxon>
    </lineage>
</organism>
<protein>
    <recommendedName>
        <fullName evidence="3">procollagen-proline 3-dioxygenase</fullName>
        <ecNumber evidence="3">1.14.11.7</ecNumber>
    </recommendedName>
</protein>
<dbReference type="Proteomes" id="UP000291116">
    <property type="component" value="Unassembled WGS sequence"/>
</dbReference>
<dbReference type="PANTHER" id="PTHR14049">
    <property type="entry name" value="LEPRECAN 1"/>
    <property type="match status" value="1"/>
</dbReference>
<feature type="compositionally biased region" description="Low complexity" evidence="9">
    <location>
        <begin position="153"/>
        <end position="165"/>
    </location>
</feature>
<evidence type="ECO:0000259" key="10">
    <source>
        <dbReference type="PROSITE" id="PS51471"/>
    </source>
</evidence>
<dbReference type="InterPro" id="IPR006620">
    <property type="entry name" value="Pro_4_hyd_alph"/>
</dbReference>
<dbReference type="EMBL" id="CAACVS010000699">
    <property type="protein sequence ID" value="VEU45329.1"/>
    <property type="molecule type" value="Genomic_DNA"/>
</dbReference>
<feature type="region of interest" description="Disordered" evidence="9">
    <location>
        <begin position="297"/>
        <end position="316"/>
    </location>
</feature>
<evidence type="ECO:0000256" key="4">
    <source>
        <dbReference type="ARBA" id="ARBA00022723"/>
    </source>
</evidence>
<dbReference type="PROSITE" id="PS51471">
    <property type="entry name" value="FE2OG_OXY"/>
    <property type="match status" value="1"/>
</dbReference>
<dbReference type="Gene3D" id="2.60.120.620">
    <property type="entry name" value="q2cbj1_9rhob like domain"/>
    <property type="match status" value="1"/>
</dbReference>
<feature type="compositionally biased region" description="Basic and acidic residues" evidence="9">
    <location>
        <begin position="58"/>
        <end position="70"/>
    </location>
</feature>
<accession>A0A448ZTG2</accession>
<dbReference type="OrthoDB" id="48972at2759"/>
<keyword evidence="4" id="KW-0479">Metal-binding</keyword>
<dbReference type="EC" id="1.14.11.7" evidence="3"/>
<evidence type="ECO:0000256" key="6">
    <source>
        <dbReference type="ARBA" id="ARBA00022964"/>
    </source>
</evidence>
<dbReference type="Pfam" id="PF13640">
    <property type="entry name" value="2OG-FeII_Oxy_3"/>
    <property type="match status" value="1"/>
</dbReference>
<evidence type="ECO:0000256" key="8">
    <source>
        <dbReference type="ARBA" id="ARBA00023004"/>
    </source>
</evidence>
<evidence type="ECO:0000256" key="7">
    <source>
        <dbReference type="ARBA" id="ARBA00023002"/>
    </source>
</evidence>
<dbReference type="InterPro" id="IPR044862">
    <property type="entry name" value="Pro_4_hyd_alph_FE2OG_OXY"/>
</dbReference>
<feature type="domain" description="Fe2OG dioxygenase" evidence="10">
    <location>
        <begin position="193"/>
        <end position="356"/>
    </location>
</feature>
<evidence type="ECO:0000256" key="1">
    <source>
        <dbReference type="ARBA" id="ARBA00001961"/>
    </source>
</evidence>
<dbReference type="PANTHER" id="PTHR14049:SF9">
    <property type="entry name" value="PROCOLLAGEN-PROLINE 3-DIOXYGENASE"/>
    <property type="match status" value="1"/>
</dbReference>
<keyword evidence="5" id="KW-0677">Repeat</keyword>
<dbReference type="InterPro" id="IPR039575">
    <property type="entry name" value="P3H"/>
</dbReference>
<keyword evidence="12" id="KW-1185">Reference proteome</keyword>
<dbReference type="SMART" id="SM00702">
    <property type="entry name" value="P4Hc"/>
    <property type="match status" value="1"/>
</dbReference>
<feature type="region of interest" description="Disordered" evidence="9">
    <location>
        <begin position="138"/>
        <end position="166"/>
    </location>
</feature>
<name>A0A448ZTG2_9STRA</name>
<proteinExistence type="predicted"/>
<feature type="compositionally biased region" description="Polar residues" evidence="9">
    <location>
        <begin position="297"/>
        <end position="307"/>
    </location>
</feature>
<keyword evidence="7" id="KW-0560">Oxidoreductase</keyword>
<feature type="region of interest" description="Disordered" evidence="9">
    <location>
        <begin position="1"/>
        <end position="82"/>
    </location>
</feature>
<dbReference type="GO" id="GO:0031418">
    <property type="term" value="F:L-ascorbic acid binding"/>
    <property type="evidence" value="ECO:0007669"/>
    <property type="project" value="InterPro"/>
</dbReference>
<gene>
    <name evidence="11" type="ORF">PSNMU_V1.4_AUG-EV-PASAV3_0125010</name>
</gene>
<dbReference type="GO" id="GO:0032963">
    <property type="term" value="P:collagen metabolic process"/>
    <property type="evidence" value="ECO:0007669"/>
    <property type="project" value="InterPro"/>
</dbReference>
<evidence type="ECO:0000256" key="3">
    <source>
        <dbReference type="ARBA" id="ARBA00012262"/>
    </source>
</evidence>
<dbReference type="AlphaFoldDB" id="A0A448ZTG2"/>
<dbReference type="GO" id="GO:0005506">
    <property type="term" value="F:iron ion binding"/>
    <property type="evidence" value="ECO:0007669"/>
    <property type="project" value="InterPro"/>
</dbReference>
<feature type="compositionally biased region" description="Acidic residues" evidence="9">
    <location>
        <begin position="13"/>
        <end position="29"/>
    </location>
</feature>
<sequence length="527" mass="60097">MIEASSNLRELFGDSDDELDEVEETDGDDNSYSSTSAVACVEISTSEDSRGTNKKLKVTKDPSPTRRDGNGPRNDNYDSVSSHSSLCYNEWSKRIGICDDVLTPGECDELIAVHESEAHHGYIDHLTVTRISDLVDHAPNYNSSEQTQRHDQQQQQQQKQQRQQQEPLHNAVYLALPLLRARYEVWQAVEDCFPEHCLELLPEFTALTAWHKGSFLENHYDSNRSYLEDRFISAVLYLNDPVGSECGNCNSNDDDDACDLHPENYHCTGFEGGDLVFEVPEGTSRLGANIGCQTNVSTPSDQTLQKHQITHPEKSTRVVTPRAGRLVCFPSCGRYVHRVEKITRGTRYALTMWFTRRDEAMERLQSLFLSQAAANLAPQQQPWETPQQAELLRRRIFLRPKIPLPDKNSLLSETEWRHLIAYCWWKKGIPLWEILSKSFTTETAMTDADIVEGRVFDNSSSRNPGIAMNSSTRTKLQKSESQLERVVREWRDHYVNPRRNGMASAMARWNADGMLATFVKDDEMKCI</sequence>
<evidence type="ECO:0000256" key="5">
    <source>
        <dbReference type="ARBA" id="ARBA00022737"/>
    </source>
</evidence>
<reference evidence="11 12" key="1">
    <citation type="submission" date="2019-01" db="EMBL/GenBank/DDBJ databases">
        <authorList>
            <person name="Ferrante I. M."/>
        </authorList>
    </citation>
    <scope>NUCLEOTIDE SEQUENCE [LARGE SCALE GENOMIC DNA]</scope>
    <source>
        <strain evidence="11 12">B856</strain>
    </source>
</reference>
<comment type="cofactor">
    <cofactor evidence="2">
        <name>Fe cation</name>
        <dbReference type="ChEBI" id="CHEBI:24875"/>
    </cofactor>
</comment>
<evidence type="ECO:0000313" key="12">
    <source>
        <dbReference type="Proteomes" id="UP000291116"/>
    </source>
</evidence>
<comment type="cofactor">
    <cofactor evidence="1">
        <name>L-ascorbate</name>
        <dbReference type="ChEBI" id="CHEBI:38290"/>
    </cofactor>
</comment>
<evidence type="ECO:0000313" key="11">
    <source>
        <dbReference type="EMBL" id="VEU45329.1"/>
    </source>
</evidence>
<keyword evidence="8" id="KW-0408">Iron</keyword>